<evidence type="ECO:0000256" key="1">
    <source>
        <dbReference type="SAM" id="SignalP"/>
    </source>
</evidence>
<dbReference type="Proteomes" id="UP000280405">
    <property type="component" value="Unassembled WGS sequence"/>
</dbReference>
<keyword evidence="3" id="KW-1185">Reference proteome</keyword>
<protein>
    <submittedName>
        <fullName evidence="2">Uncharacterized protein</fullName>
    </submittedName>
</protein>
<dbReference type="RefSeq" id="WP_120385296.1">
    <property type="nucleotide sequence ID" value="NZ_RAXT01000085.1"/>
</dbReference>
<dbReference type="OrthoDB" id="8787342at2"/>
<feature type="signal peptide" evidence="1">
    <location>
        <begin position="1"/>
        <end position="21"/>
    </location>
</feature>
<organism evidence="2 3">
    <name type="scientific">Acinetobacter rongchengensis</name>
    <dbReference type="NCBI Taxonomy" id="2419601"/>
    <lineage>
        <taxon>Bacteria</taxon>
        <taxon>Pseudomonadati</taxon>
        <taxon>Pseudomonadota</taxon>
        <taxon>Gammaproteobacteria</taxon>
        <taxon>Moraxellales</taxon>
        <taxon>Moraxellaceae</taxon>
        <taxon>Acinetobacter</taxon>
    </lineage>
</organism>
<feature type="chain" id="PRO_5017390952" evidence="1">
    <location>
        <begin position="22"/>
        <end position="157"/>
    </location>
</feature>
<gene>
    <name evidence="2" type="ORF">D7V20_18010</name>
</gene>
<keyword evidence="1" id="KW-0732">Signal</keyword>
<evidence type="ECO:0000313" key="2">
    <source>
        <dbReference type="EMBL" id="RKG33313.1"/>
    </source>
</evidence>
<reference evidence="2 3" key="1">
    <citation type="submission" date="2018-09" db="EMBL/GenBank/DDBJ databases">
        <title>The draft genome of Acinetobacter spp. strains.</title>
        <authorList>
            <person name="Qin J."/>
            <person name="Feng Y."/>
            <person name="Zong Z."/>
        </authorList>
    </citation>
    <scope>NUCLEOTIDE SEQUENCE [LARGE SCALE GENOMIC DNA]</scope>
    <source>
        <strain evidence="2 3">WCHAc060115</strain>
    </source>
</reference>
<evidence type="ECO:0000313" key="3">
    <source>
        <dbReference type="Proteomes" id="UP000280405"/>
    </source>
</evidence>
<dbReference type="AlphaFoldDB" id="A0A3A8EXY7"/>
<sequence>MKLLISTALISTAMIATSTMAQQPLQASTTLNTVELNTIFDASQFENIQATELSNQEMKDTQGAIAPLVAVGIMAGGRFIVQRYVTQSIARSMVQSAGNNAIRQNQIWGVMANTRSQASNIVGRNGIREFHQGAGQRFTHYHTSNRNGAHVWYGSPR</sequence>
<accession>A0A3A8EXY7</accession>
<comment type="caution">
    <text evidence="2">The sequence shown here is derived from an EMBL/GenBank/DDBJ whole genome shotgun (WGS) entry which is preliminary data.</text>
</comment>
<name>A0A3A8EXY7_9GAMM</name>
<dbReference type="EMBL" id="RAXT01000085">
    <property type="protein sequence ID" value="RKG33313.1"/>
    <property type="molecule type" value="Genomic_DNA"/>
</dbReference>
<proteinExistence type="predicted"/>